<evidence type="ECO:0000256" key="6">
    <source>
        <dbReference type="ARBA" id="ARBA00022989"/>
    </source>
</evidence>
<dbReference type="InterPro" id="IPR050382">
    <property type="entry name" value="MFS_Na/Anion_cotransporter"/>
</dbReference>
<proteinExistence type="inferred from homology"/>
<feature type="transmembrane region" description="Helical" evidence="13">
    <location>
        <begin position="280"/>
        <end position="300"/>
    </location>
</feature>
<dbReference type="GO" id="GO:0016020">
    <property type="term" value="C:membrane"/>
    <property type="evidence" value="ECO:0007669"/>
    <property type="project" value="UniProtKB-SubCell"/>
</dbReference>
<evidence type="ECO:0000313" key="16">
    <source>
        <dbReference type="Proteomes" id="UP001153712"/>
    </source>
</evidence>
<feature type="transmembrane region" description="Helical" evidence="13">
    <location>
        <begin position="159"/>
        <end position="180"/>
    </location>
</feature>
<feature type="compositionally biased region" description="Basic and acidic residues" evidence="12">
    <location>
        <begin position="12"/>
        <end position="26"/>
    </location>
</feature>
<feature type="transmembrane region" description="Helical" evidence="13">
    <location>
        <begin position="413"/>
        <end position="438"/>
    </location>
</feature>
<dbReference type="GO" id="GO:0015293">
    <property type="term" value="F:symporter activity"/>
    <property type="evidence" value="ECO:0007669"/>
    <property type="project" value="UniProtKB-KW"/>
</dbReference>
<evidence type="ECO:0000256" key="13">
    <source>
        <dbReference type="SAM" id="Phobius"/>
    </source>
</evidence>
<evidence type="ECO:0000256" key="5">
    <source>
        <dbReference type="ARBA" id="ARBA00022847"/>
    </source>
</evidence>
<keyword evidence="5" id="KW-0769">Symport</keyword>
<feature type="transmembrane region" description="Helical" evidence="13">
    <location>
        <begin position="126"/>
        <end position="147"/>
    </location>
</feature>
<dbReference type="GO" id="GO:0006814">
    <property type="term" value="P:sodium ion transport"/>
    <property type="evidence" value="ECO:0007669"/>
    <property type="project" value="UniProtKB-KW"/>
</dbReference>
<dbReference type="AlphaFoldDB" id="A0A9N9TU66"/>
<evidence type="ECO:0000256" key="9">
    <source>
        <dbReference type="ARBA" id="ARBA00023201"/>
    </source>
</evidence>
<evidence type="ECO:0000256" key="7">
    <source>
        <dbReference type="ARBA" id="ARBA00023053"/>
    </source>
</evidence>
<keyword evidence="9" id="KW-0739">Sodium transport</keyword>
<evidence type="ECO:0000256" key="2">
    <source>
        <dbReference type="ARBA" id="ARBA00008586"/>
    </source>
</evidence>
<dbReference type="PANTHER" id="PTHR11662">
    <property type="entry name" value="SOLUTE CARRIER FAMILY 17"/>
    <property type="match status" value="1"/>
</dbReference>
<feature type="transmembrane region" description="Helical" evidence="13">
    <location>
        <begin position="221"/>
        <end position="242"/>
    </location>
</feature>
<dbReference type="FunFam" id="1.20.1250.20:FF:000144">
    <property type="entry name" value="Picot, isoform B"/>
    <property type="match status" value="1"/>
</dbReference>
<keyword evidence="9" id="KW-0406">Ion transport</keyword>
<keyword evidence="3" id="KW-0813">Transport</keyword>
<dbReference type="Gene3D" id="1.20.1250.20">
    <property type="entry name" value="MFS general substrate transporter like domains"/>
    <property type="match status" value="2"/>
</dbReference>
<gene>
    <name evidence="15" type="ORF">PHYEVI_LOCUS11459</name>
</gene>
<dbReference type="GO" id="GO:0006820">
    <property type="term" value="P:monoatomic anion transport"/>
    <property type="evidence" value="ECO:0007669"/>
    <property type="project" value="TreeGrafter"/>
</dbReference>
<evidence type="ECO:0000256" key="1">
    <source>
        <dbReference type="ARBA" id="ARBA00004141"/>
    </source>
</evidence>
<dbReference type="EMBL" id="OU900102">
    <property type="protein sequence ID" value="CAG9865217.1"/>
    <property type="molecule type" value="Genomic_DNA"/>
</dbReference>
<keyword evidence="6 13" id="KW-1133">Transmembrane helix</keyword>
<comment type="similarity">
    <text evidence="2">Belongs to the major facilitator superfamily. Sodium/anion cotransporter family.</text>
</comment>
<feature type="transmembrane region" description="Helical" evidence="13">
    <location>
        <begin position="192"/>
        <end position="215"/>
    </location>
</feature>
<feature type="region of interest" description="Disordered" evidence="12">
    <location>
        <begin position="1"/>
        <end position="26"/>
    </location>
</feature>
<dbReference type="Pfam" id="PF07690">
    <property type="entry name" value="MFS_1"/>
    <property type="match status" value="1"/>
</dbReference>
<sequence>MMEPNSASSEKMGYEEARKSFSEDNTKTETKYVFDDEKQLTDKGPKFGKRHIEMLFYFFAIFVSYSVRIHLSLSIVAMTDSTANENQNIPTFDWTNRNIILSSFFWGYVIPQTMAGWLMTRYGPKWFLIGTLGICSIVGYLIPYVAVQFGSTGLIICRIIQGFTQGFLVPSVPIFISRWVPVSERGRINTFVYSASSLGTVFAMMITGAIAASVYGWPMVFHFFSSLGVIWCILYAFCGYNLPAECKSITKEEQAFIESSTARVVKEKLQAPWKDMFKSIPFLALLYSYTCFILGFWILLTQIPTYMSKIFMFQIKSNGFLSALPYIMQFLLGLLLSIASDFITNRKIMSLTTTRKTFNAVGMIVPAISLVCLAYCSNAILGIVILITAVGVNSACLLGVFINNIDLAPNFSGVIQGVVNGFSNIFAILAPLVAELLVTDERNPGHWCRIFYLASAVYVSGAIVFCCFGSGETQPWNDNKRVKDNAKV</sequence>
<dbReference type="SUPFAM" id="SSF103473">
    <property type="entry name" value="MFS general substrate transporter"/>
    <property type="match status" value="1"/>
</dbReference>
<evidence type="ECO:0000256" key="8">
    <source>
        <dbReference type="ARBA" id="ARBA00023136"/>
    </source>
</evidence>
<protein>
    <recommendedName>
        <fullName evidence="11">Putative inorganic phosphate cotransporter</fullName>
    </recommendedName>
</protein>
<comment type="function">
    <text evidence="10">May be an inorganic phosphate cotransporter.</text>
</comment>
<dbReference type="InterPro" id="IPR011701">
    <property type="entry name" value="MFS"/>
</dbReference>
<name>A0A9N9TU66_PHYSR</name>
<feature type="transmembrane region" description="Helical" evidence="13">
    <location>
        <begin position="450"/>
        <end position="471"/>
    </location>
</feature>
<evidence type="ECO:0000256" key="12">
    <source>
        <dbReference type="SAM" id="MobiDB-lite"/>
    </source>
</evidence>
<accession>A0A9N9TU66</accession>
<evidence type="ECO:0000259" key="14">
    <source>
        <dbReference type="PROSITE" id="PS50850"/>
    </source>
</evidence>
<keyword evidence="16" id="KW-1185">Reference proteome</keyword>
<reference evidence="15" key="1">
    <citation type="submission" date="2022-01" db="EMBL/GenBank/DDBJ databases">
        <authorList>
            <person name="King R."/>
        </authorList>
    </citation>
    <scope>NUCLEOTIDE SEQUENCE</scope>
</reference>
<dbReference type="Proteomes" id="UP001153712">
    <property type="component" value="Chromosome 9"/>
</dbReference>
<dbReference type="InterPro" id="IPR020846">
    <property type="entry name" value="MFS_dom"/>
</dbReference>
<dbReference type="FunFam" id="1.20.1250.20:FF:000003">
    <property type="entry name" value="Solute carrier family 17 member 3"/>
    <property type="match status" value="1"/>
</dbReference>
<feature type="domain" description="Major facilitator superfamily (MFS) profile" evidence="14">
    <location>
        <begin position="52"/>
        <end position="473"/>
    </location>
</feature>
<organism evidence="15 16">
    <name type="scientific">Phyllotreta striolata</name>
    <name type="common">Striped flea beetle</name>
    <name type="synonym">Crioceris striolata</name>
    <dbReference type="NCBI Taxonomy" id="444603"/>
    <lineage>
        <taxon>Eukaryota</taxon>
        <taxon>Metazoa</taxon>
        <taxon>Ecdysozoa</taxon>
        <taxon>Arthropoda</taxon>
        <taxon>Hexapoda</taxon>
        <taxon>Insecta</taxon>
        <taxon>Pterygota</taxon>
        <taxon>Neoptera</taxon>
        <taxon>Endopterygota</taxon>
        <taxon>Coleoptera</taxon>
        <taxon>Polyphaga</taxon>
        <taxon>Cucujiformia</taxon>
        <taxon>Chrysomeloidea</taxon>
        <taxon>Chrysomelidae</taxon>
        <taxon>Galerucinae</taxon>
        <taxon>Alticini</taxon>
        <taxon>Phyllotreta</taxon>
    </lineage>
</organism>
<dbReference type="PANTHER" id="PTHR11662:SF280">
    <property type="entry name" value="FI21844P1-RELATED"/>
    <property type="match status" value="1"/>
</dbReference>
<dbReference type="PROSITE" id="PS50850">
    <property type="entry name" value="MFS"/>
    <property type="match status" value="1"/>
</dbReference>
<feature type="transmembrane region" description="Helical" evidence="13">
    <location>
        <begin position="320"/>
        <end position="339"/>
    </location>
</feature>
<feature type="transmembrane region" description="Helical" evidence="13">
    <location>
        <begin position="360"/>
        <end position="393"/>
    </location>
</feature>
<evidence type="ECO:0000256" key="10">
    <source>
        <dbReference type="ARBA" id="ARBA00054632"/>
    </source>
</evidence>
<evidence type="ECO:0000313" key="15">
    <source>
        <dbReference type="EMBL" id="CAG9865217.1"/>
    </source>
</evidence>
<comment type="subcellular location">
    <subcellularLocation>
        <location evidence="1">Membrane</location>
        <topology evidence="1">Multi-pass membrane protein</topology>
    </subcellularLocation>
</comment>
<evidence type="ECO:0000256" key="4">
    <source>
        <dbReference type="ARBA" id="ARBA00022692"/>
    </source>
</evidence>
<evidence type="ECO:0000256" key="3">
    <source>
        <dbReference type="ARBA" id="ARBA00022448"/>
    </source>
</evidence>
<evidence type="ECO:0000256" key="11">
    <source>
        <dbReference type="ARBA" id="ARBA00068450"/>
    </source>
</evidence>
<feature type="transmembrane region" description="Helical" evidence="13">
    <location>
        <begin position="99"/>
        <end position="119"/>
    </location>
</feature>
<keyword evidence="7" id="KW-0915">Sodium</keyword>
<dbReference type="OrthoDB" id="2985014at2759"/>
<keyword evidence="8 13" id="KW-0472">Membrane</keyword>
<dbReference type="InterPro" id="IPR036259">
    <property type="entry name" value="MFS_trans_sf"/>
</dbReference>
<feature type="transmembrane region" description="Helical" evidence="13">
    <location>
        <begin position="55"/>
        <end position="79"/>
    </location>
</feature>
<keyword evidence="4 13" id="KW-0812">Transmembrane</keyword>